<organism evidence="3 4">
    <name type="scientific">Microbacterium istanbulense</name>
    <dbReference type="NCBI Taxonomy" id="3122049"/>
    <lineage>
        <taxon>Bacteria</taxon>
        <taxon>Bacillati</taxon>
        <taxon>Actinomycetota</taxon>
        <taxon>Actinomycetes</taxon>
        <taxon>Micrococcales</taxon>
        <taxon>Microbacteriaceae</taxon>
        <taxon>Microbacterium</taxon>
    </lineage>
</organism>
<feature type="transmembrane region" description="Helical" evidence="2">
    <location>
        <begin position="42"/>
        <end position="61"/>
    </location>
</feature>
<proteinExistence type="predicted"/>
<feature type="transmembrane region" description="Helical" evidence="2">
    <location>
        <begin position="17"/>
        <end position="35"/>
    </location>
</feature>
<feature type="compositionally biased region" description="Low complexity" evidence="1">
    <location>
        <begin position="115"/>
        <end position="125"/>
    </location>
</feature>
<comment type="caution">
    <text evidence="3">The sequence shown here is derived from an EMBL/GenBank/DDBJ whole genome shotgun (WGS) entry which is preliminary data.</text>
</comment>
<keyword evidence="2" id="KW-0472">Membrane</keyword>
<evidence type="ECO:0000256" key="2">
    <source>
        <dbReference type="SAM" id="Phobius"/>
    </source>
</evidence>
<dbReference type="RefSeq" id="WP_337318156.1">
    <property type="nucleotide sequence ID" value="NZ_JBBDGN010000003.1"/>
</dbReference>
<keyword evidence="4" id="KW-1185">Reference proteome</keyword>
<evidence type="ECO:0000313" key="4">
    <source>
        <dbReference type="Proteomes" id="UP001366085"/>
    </source>
</evidence>
<protein>
    <submittedName>
        <fullName evidence="3">PH domain-containing protein</fullName>
    </submittedName>
</protein>
<sequence length="188" mass="20613">MSDASTDAPRGRTYRPVSGRVVLVLVVIMAIVMLVDALVRAGIVQTLLIAPWVLLAVWIVYELSYVSSVVVDARGARVTNLLRVTSFGWDRVRDIDLKWQLVFTLMDGTDVTAMGGPARSRPARAPRGDEDAGASVPRGIRVLDEIRERWQAAPDDADAPISRSWDWPALAALAIIVIWAITAILITR</sequence>
<dbReference type="Proteomes" id="UP001366085">
    <property type="component" value="Unassembled WGS sequence"/>
</dbReference>
<keyword evidence="2" id="KW-1133">Transmembrane helix</keyword>
<name>A0ABU8LJ47_9MICO</name>
<feature type="transmembrane region" description="Helical" evidence="2">
    <location>
        <begin position="167"/>
        <end position="186"/>
    </location>
</feature>
<reference evidence="3 4" key="1">
    <citation type="submission" date="2024-02" db="EMBL/GenBank/DDBJ databases">
        <authorList>
            <person name="Saticioglu I.B."/>
        </authorList>
    </citation>
    <scope>NUCLEOTIDE SEQUENCE [LARGE SCALE GENOMIC DNA]</scope>
    <source>
        <strain evidence="3 4">Mu-43</strain>
    </source>
</reference>
<evidence type="ECO:0000313" key="3">
    <source>
        <dbReference type="EMBL" id="MEJ1091020.1"/>
    </source>
</evidence>
<dbReference type="EMBL" id="JBBDGN010000003">
    <property type="protein sequence ID" value="MEJ1091020.1"/>
    <property type="molecule type" value="Genomic_DNA"/>
</dbReference>
<evidence type="ECO:0000256" key="1">
    <source>
        <dbReference type="SAM" id="MobiDB-lite"/>
    </source>
</evidence>
<keyword evidence="2" id="KW-0812">Transmembrane</keyword>
<feature type="region of interest" description="Disordered" evidence="1">
    <location>
        <begin position="114"/>
        <end position="135"/>
    </location>
</feature>
<gene>
    <name evidence="3" type="ORF">WDU93_04875</name>
</gene>
<accession>A0ABU8LJ47</accession>